<feature type="transmembrane region" description="Helical" evidence="2">
    <location>
        <begin position="92"/>
        <end position="112"/>
    </location>
</feature>
<reference evidence="4" key="1">
    <citation type="submission" date="2011-04" db="EMBL/GenBank/DDBJ databases">
        <title>Complete sequence of Cellvibrio gilvus ATCC 13127.</title>
        <authorList>
            <person name="Lucas S."/>
            <person name="Han J."/>
            <person name="Lapidus A."/>
            <person name="Cheng J.-F."/>
            <person name="Goodwin L."/>
            <person name="Pitluck S."/>
            <person name="Peters L."/>
            <person name="Munk A."/>
            <person name="Detter J.C."/>
            <person name="Han C."/>
            <person name="Tapia R."/>
            <person name="Land M."/>
            <person name="Hauser L."/>
            <person name="Kyrpides N."/>
            <person name="Ivanova N."/>
            <person name="Ovchinnikova G."/>
            <person name="Pagani I."/>
            <person name="Mead D."/>
            <person name="Brumm P."/>
            <person name="Woyke T."/>
        </authorList>
    </citation>
    <scope>NUCLEOTIDE SEQUENCE [LARGE SCALE GENOMIC DNA]</scope>
    <source>
        <strain evidence="4">ATCC 13127 / NRRL B-14078</strain>
    </source>
</reference>
<evidence type="ECO:0000313" key="3">
    <source>
        <dbReference type="EMBL" id="AEI12968.1"/>
    </source>
</evidence>
<feature type="transmembrane region" description="Helical" evidence="2">
    <location>
        <begin position="118"/>
        <end position="137"/>
    </location>
</feature>
<dbReference type="RefSeq" id="WP_013884486.1">
    <property type="nucleotide sequence ID" value="NC_015671.1"/>
</dbReference>
<dbReference type="STRING" id="593907.Celgi_2469"/>
<evidence type="ECO:0000256" key="1">
    <source>
        <dbReference type="SAM" id="MobiDB-lite"/>
    </source>
</evidence>
<dbReference type="KEGG" id="cga:Celgi_2469"/>
<dbReference type="eggNOG" id="ENOG5032DKN">
    <property type="taxonomic scope" value="Bacteria"/>
</dbReference>
<dbReference type="AlphaFoldDB" id="F8A224"/>
<feature type="transmembrane region" description="Helical" evidence="2">
    <location>
        <begin position="59"/>
        <end position="80"/>
    </location>
</feature>
<dbReference type="OrthoDB" id="5148809at2"/>
<protein>
    <recommendedName>
        <fullName evidence="5">ATP synthase protein I</fullName>
    </recommendedName>
</protein>
<feature type="transmembrane region" description="Helical" evidence="2">
    <location>
        <begin position="34"/>
        <end position="53"/>
    </location>
</feature>
<gene>
    <name evidence="3" type="ordered locus">Celgi_2469</name>
</gene>
<dbReference type="Proteomes" id="UP000000485">
    <property type="component" value="Chromosome"/>
</dbReference>
<accession>F8A224</accession>
<dbReference type="EMBL" id="CP002665">
    <property type="protein sequence ID" value="AEI12968.1"/>
    <property type="molecule type" value="Genomic_DNA"/>
</dbReference>
<keyword evidence="2" id="KW-0472">Membrane</keyword>
<evidence type="ECO:0000313" key="4">
    <source>
        <dbReference type="Proteomes" id="UP000000485"/>
    </source>
</evidence>
<evidence type="ECO:0008006" key="5">
    <source>
        <dbReference type="Google" id="ProtNLM"/>
    </source>
</evidence>
<dbReference type="HOGENOM" id="CLU_129260_0_0_11"/>
<evidence type="ECO:0000256" key="2">
    <source>
        <dbReference type="SAM" id="Phobius"/>
    </source>
</evidence>
<proteinExistence type="predicted"/>
<keyword evidence="2" id="KW-0812">Transmembrane</keyword>
<keyword evidence="4" id="KW-1185">Reference proteome</keyword>
<name>F8A224_CELGA</name>
<sequence>MSDATPAPDPTSVPDGPTHDTSVEQVFRTSLRTVLWLLAGLTVLGVGIGLAVAGSAGLWGALIGVGLALVFSGTTIVAMLRTLRSSPAAMAGVVMGTWLAKVVVVVVVLALIKDQDFYSKPVLAVVLLVGVLGSAYLDYRAVTRAHVPYVEPAPAKAAEPGEGMIDDGRANS</sequence>
<feature type="region of interest" description="Disordered" evidence="1">
    <location>
        <begin position="1"/>
        <end position="21"/>
    </location>
</feature>
<organism evidence="3 4">
    <name type="scientific">Cellulomonas gilvus (strain ATCC 13127 / NRRL B-14078)</name>
    <name type="common">Cellvibrio gilvus</name>
    <dbReference type="NCBI Taxonomy" id="593907"/>
    <lineage>
        <taxon>Bacteria</taxon>
        <taxon>Bacillati</taxon>
        <taxon>Actinomycetota</taxon>
        <taxon>Actinomycetes</taxon>
        <taxon>Micrococcales</taxon>
        <taxon>Cellulomonadaceae</taxon>
        <taxon>Cellulomonas</taxon>
    </lineage>
</organism>
<keyword evidence="2" id="KW-1133">Transmembrane helix</keyword>